<evidence type="ECO:0000256" key="6">
    <source>
        <dbReference type="ARBA" id="ARBA00023235"/>
    </source>
</evidence>
<evidence type="ECO:0000256" key="1">
    <source>
        <dbReference type="ARBA" id="ARBA00001946"/>
    </source>
</evidence>
<reference evidence="11 12" key="1">
    <citation type="journal article" date="2016" name="Environ. Microbiol.">
        <title>Genomic resolution of a cold subsurface aquifer community provides metabolic insights for novel microbes adapted to high CO concentrations.</title>
        <authorList>
            <person name="Probst A.J."/>
            <person name="Castelle C.J."/>
            <person name="Singh A."/>
            <person name="Brown C.T."/>
            <person name="Anantharaman K."/>
            <person name="Sharon I."/>
            <person name="Hug L.A."/>
            <person name="Burstein D."/>
            <person name="Emerson J.B."/>
            <person name="Thomas B.C."/>
            <person name="Banfield J.F."/>
        </authorList>
    </citation>
    <scope>NUCLEOTIDE SEQUENCE [LARGE SCALE GENOMIC DNA]</scope>
    <source>
        <strain evidence="11">CG1_02_47_37</strain>
    </source>
</reference>
<evidence type="ECO:0000256" key="3">
    <source>
        <dbReference type="ARBA" id="ARBA00022553"/>
    </source>
</evidence>
<gene>
    <name evidence="11" type="ORF">AUJ59_02840</name>
</gene>
<dbReference type="GO" id="GO:0016868">
    <property type="term" value="F:intramolecular phosphotransferase activity"/>
    <property type="evidence" value="ECO:0007669"/>
    <property type="project" value="InterPro"/>
</dbReference>
<dbReference type="InterPro" id="IPR005844">
    <property type="entry name" value="A-D-PHexomutase_a/b/a-I"/>
</dbReference>
<dbReference type="InterPro" id="IPR016066">
    <property type="entry name" value="A-D-PHexomutase_CS"/>
</dbReference>
<dbReference type="STRING" id="1805034.AUJ59_02840"/>
<dbReference type="InterPro" id="IPR016055">
    <property type="entry name" value="A-D-PHexomutase_a/b/a-I/II/III"/>
</dbReference>
<dbReference type="CDD" id="cd03089">
    <property type="entry name" value="PMM_PGM"/>
    <property type="match status" value="1"/>
</dbReference>
<dbReference type="GO" id="GO:0005975">
    <property type="term" value="P:carbohydrate metabolic process"/>
    <property type="evidence" value="ECO:0007669"/>
    <property type="project" value="InterPro"/>
</dbReference>
<evidence type="ECO:0000259" key="8">
    <source>
        <dbReference type="Pfam" id="PF02878"/>
    </source>
</evidence>
<dbReference type="SUPFAM" id="SSF53738">
    <property type="entry name" value="Phosphoglucomutase, first 3 domains"/>
    <property type="match status" value="3"/>
</dbReference>
<comment type="caution">
    <text evidence="11">The sequence shown here is derived from an EMBL/GenBank/DDBJ whole genome shotgun (WGS) entry which is preliminary data.</text>
</comment>
<protein>
    <recommendedName>
        <fullName evidence="13">Phosphomannomutase</fullName>
    </recommendedName>
</protein>
<evidence type="ECO:0000313" key="12">
    <source>
        <dbReference type="Proteomes" id="UP000183144"/>
    </source>
</evidence>
<dbReference type="SUPFAM" id="SSF55957">
    <property type="entry name" value="Phosphoglucomutase, C-terminal domain"/>
    <property type="match status" value="1"/>
</dbReference>
<dbReference type="Proteomes" id="UP000183144">
    <property type="component" value="Unassembled WGS sequence"/>
</dbReference>
<dbReference type="Pfam" id="PF02880">
    <property type="entry name" value="PGM_PMM_III"/>
    <property type="match status" value="1"/>
</dbReference>
<keyword evidence="5 7" id="KW-0460">Magnesium</keyword>
<dbReference type="PANTHER" id="PTHR43771:SF2">
    <property type="entry name" value="PHOSPHOMANNOMUTASE_PHOSPHOGLUCOMUTASE"/>
    <property type="match status" value="1"/>
</dbReference>
<dbReference type="AlphaFoldDB" id="A0A1J4RNG2"/>
<dbReference type="PRINTS" id="PR00509">
    <property type="entry name" value="PGMPMM"/>
</dbReference>
<dbReference type="InterPro" id="IPR005841">
    <property type="entry name" value="Alpha-D-phosphohexomutase_SF"/>
</dbReference>
<comment type="cofactor">
    <cofactor evidence="1">
        <name>Mg(2+)</name>
        <dbReference type="ChEBI" id="CHEBI:18420"/>
    </cofactor>
</comment>
<feature type="domain" description="Alpha-D-phosphohexomutase alpha/beta/alpha" evidence="9">
    <location>
        <begin position="158"/>
        <end position="254"/>
    </location>
</feature>
<evidence type="ECO:0000256" key="2">
    <source>
        <dbReference type="ARBA" id="ARBA00010231"/>
    </source>
</evidence>
<dbReference type="PANTHER" id="PTHR43771">
    <property type="entry name" value="PHOSPHOMANNOMUTASE"/>
    <property type="match status" value="1"/>
</dbReference>
<dbReference type="PROSITE" id="PS00710">
    <property type="entry name" value="PGM_PMM"/>
    <property type="match status" value="1"/>
</dbReference>
<evidence type="ECO:0000256" key="4">
    <source>
        <dbReference type="ARBA" id="ARBA00022723"/>
    </source>
</evidence>
<keyword evidence="4 7" id="KW-0479">Metal-binding</keyword>
<dbReference type="Gene3D" id="3.40.120.10">
    <property type="entry name" value="Alpha-D-Glucose-1,6-Bisphosphate, subunit A, domain 3"/>
    <property type="match status" value="3"/>
</dbReference>
<dbReference type="GO" id="GO:0000287">
    <property type="term" value="F:magnesium ion binding"/>
    <property type="evidence" value="ECO:0007669"/>
    <property type="project" value="InterPro"/>
</dbReference>
<dbReference type="Pfam" id="PF02878">
    <property type="entry name" value="PGM_PMM_I"/>
    <property type="match status" value="1"/>
</dbReference>
<evidence type="ECO:0000259" key="10">
    <source>
        <dbReference type="Pfam" id="PF02880"/>
    </source>
</evidence>
<evidence type="ECO:0000256" key="7">
    <source>
        <dbReference type="RuleBase" id="RU004326"/>
    </source>
</evidence>
<proteinExistence type="inferred from homology"/>
<evidence type="ECO:0000259" key="9">
    <source>
        <dbReference type="Pfam" id="PF02879"/>
    </source>
</evidence>
<dbReference type="Gene3D" id="3.30.310.50">
    <property type="entry name" value="Alpha-D-phosphohexomutase, C-terminal domain"/>
    <property type="match status" value="1"/>
</dbReference>
<sequence length="472" mass="52889">MTAVIADNIFRGYDIRGKIPDELNADGARVLGRAYAAYLSQRRINEAVIVGDNRIHTEDLKANFIKGMLEGGINVTDLGLGLVYFMYFAQYRYQIKGGVSVSASHNPKEYNGFKLAVGFSDTMVSEEIMAFKQLAKSDKFPEPDKPGTLVKTDIFPDYLADLHRKFPQTFRVKLVVDAGNGTPGKFLPEILRSFGCRVIEQNTALDGNYPLGTPDPTEADYLDRLAQGVRENQADLGVCYDPDGDRLGIVDDQGDKIWNDVLVALFAQDVLEYLPNSPIVFNVLCSKLVKDTVLKHHGQPLMWLTGHSFIKAKVKEARAPFGGELSGHFFFMDNWYGHDDAAYATLRLLAYLQRKNLSLKQAVNQLPRLVSSPEIKLGLPDKIKFEFIKTTLAPVLKSWWPAAEAVEIDGLRLDTSDQMLVIRASQNGPYITIKFEAKTQARYGQLKLKLKNLLKSHPEIDWSYGVNTDAFR</sequence>
<feature type="domain" description="Alpha-D-phosphohexomutase alpha/beta/alpha" evidence="8">
    <location>
        <begin position="8"/>
        <end position="117"/>
    </location>
</feature>
<organism evidence="11 12">
    <name type="scientific">Candidatus Beckwithbacteria bacterium CG1_02_47_37</name>
    <dbReference type="NCBI Taxonomy" id="1805034"/>
    <lineage>
        <taxon>Bacteria</taxon>
        <taxon>Candidatus Beckwithiibacteriota</taxon>
    </lineage>
</organism>
<accession>A0A1J4RNG2</accession>
<keyword evidence="3" id="KW-0597">Phosphoprotein</keyword>
<dbReference type="InterPro" id="IPR005845">
    <property type="entry name" value="A-D-PHexomutase_a/b/a-II"/>
</dbReference>
<evidence type="ECO:0000256" key="5">
    <source>
        <dbReference type="ARBA" id="ARBA00022842"/>
    </source>
</evidence>
<evidence type="ECO:0000313" key="11">
    <source>
        <dbReference type="EMBL" id="OIN88931.1"/>
    </source>
</evidence>
<dbReference type="Pfam" id="PF02879">
    <property type="entry name" value="PGM_PMM_II"/>
    <property type="match status" value="1"/>
</dbReference>
<feature type="domain" description="Alpha-D-phosphohexomutase alpha/beta/alpha" evidence="10">
    <location>
        <begin position="260"/>
        <end position="367"/>
    </location>
</feature>
<comment type="similarity">
    <text evidence="2 7">Belongs to the phosphohexose mutase family.</text>
</comment>
<name>A0A1J4RNG2_9BACT</name>
<dbReference type="EMBL" id="MNUI01000049">
    <property type="protein sequence ID" value="OIN88931.1"/>
    <property type="molecule type" value="Genomic_DNA"/>
</dbReference>
<evidence type="ECO:0008006" key="13">
    <source>
        <dbReference type="Google" id="ProtNLM"/>
    </source>
</evidence>
<keyword evidence="6" id="KW-0413">Isomerase</keyword>
<dbReference type="InterPro" id="IPR005846">
    <property type="entry name" value="A-D-PHexomutase_a/b/a-III"/>
</dbReference>
<dbReference type="InterPro" id="IPR036900">
    <property type="entry name" value="A-D-PHexomutase_C_sf"/>
</dbReference>